<dbReference type="AlphaFoldDB" id="A0A067MY02"/>
<gene>
    <name evidence="1" type="ORF">BOTBODRAFT_26647</name>
</gene>
<dbReference type="InParanoid" id="A0A067MY02"/>
<dbReference type="PROSITE" id="PS51257">
    <property type="entry name" value="PROKAR_LIPOPROTEIN"/>
    <property type="match status" value="1"/>
</dbReference>
<sequence>MVHTRNPIQQTVNGGVSHGLFFMGCGRVTLLTYCVPRSPTSVLSHGPTPHPAATQCLELSL</sequence>
<accession>A0A067MY02</accession>
<protein>
    <submittedName>
        <fullName evidence="1">Uncharacterized protein</fullName>
    </submittedName>
</protein>
<dbReference type="EMBL" id="KL198017">
    <property type="protein sequence ID" value="KDQ20638.1"/>
    <property type="molecule type" value="Genomic_DNA"/>
</dbReference>
<dbReference type="HOGENOM" id="CLU_2922317_0_0_1"/>
<reference evidence="2" key="1">
    <citation type="journal article" date="2014" name="Proc. Natl. Acad. Sci. U.S.A.">
        <title>Extensive sampling of basidiomycete genomes demonstrates inadequacy of the white-rot/brown-rot paradigm for wood decay fungi.</title>
        <authorList>
            <person name="Riley R."/>
            <person name="Salamov A.A."/>
            <person name="Brown D.W."/>
            <person name="Nagy L.G."/>
            <person name="Floudas D."/>
            <person name="Held B.W."/>
            <person name="Levasseur A."/>
            <person name="Lombard V."/>
            <person name="Morin E."/>
            <person name="Otillar R."/>
            <person name="Lindquist E.A."/>
            <person name="Sun H."/>
            <person name="LaButti K.M."/>
            <person name="Schmutz J."/>
            <person name="Jabbour D."/>
            <person name="Luo H."/>
            <person name="Baker S.E."/>
            <person name="Pisabarro A.G."/>
            <person name="Walton J.D."/>
            <person name="Blanchette R.A."/>
            <person name="Henrissat B."/>
            <person name="Martin F."/>
            <person name="Cullen D."/>
            <person name="Hibbett D.S."/>
            <person name="Grigoriev I.V."/>
        </authorList>
    </citation>
    <scope>NUCLEOTIDE SEQUENCE [LARGE SCALE GENOMIC DNA]</scope>
    <source>
        <strain evidence="2">FD-172 SS1</strain>
    </source>
</reference>
<evidence type="ECO:0000313" key="2">
    <source>
        <dbReference type="Proteomes" id="UP000027195"/>
    </source>
</evidence>
<proteinExistence type="predicted"/>
<keyword evidence="2" id="KW-1185">Reference proteome</keyword>
<dbReference type="Proteomes" id="UP000027195">
    <property type="component" value="Unassembled WGS sequence"/>
</dbReference>
<name>A0A067MY02_BOTB1</name>
<organism evidence="1 2">
    <name type="scientific">Botryobasidium botryosum (strain FD-172 SS1)</name>
    <dbReference type="NCBI Taxonomy" id="930990"/>
    <lineage>
        <taxon>Eukaryota</taxon>
        <taxon>Fungi</taxon>
        <taxon>Dikarya</taxon>
        <taxon>Basidiomycota</taxon>
        <taxon>Agaricomycotina</taxon>
        <taxon>Agaricomycetes</taxon>
        <taxon>Cantharellales</taxon>
        <taxon>Botryobasidiaceae</taxon>
        <taxon>Botryobasidium</taxon>
    </lineage>
</organism>
<evidence type="ECO:0000313" key="1">
    <source>
        <dbReference type="EMBL" id="KDQ20638.1"/>
    </source>
</evidence>